<protein>
    <submittedName>
        <fullName evidence="2">FAD/NAD(P)-binding protein</fullName>
    </submittedName>
</protein>
<evidence type="ECO:0000313" key="2">
    <source>
        <dbReference type="EMBL" id="MBK1818216.1"/>
    </source>
</evidence>
<dbReference type="Proteomes" id="UP000600139">
    <property type="component" value="Unassembled WGS sequence"/>
</dbReference>
<organism evidence="2 3">
    <name type="scientific">Luteolibacter yonseiensis</name>
    <dbReference type="NCBI Taxonomy" id="1144680"/>
    <lineage>
        <taxon>Bacteria</taxon>
        <taxon>Pseudomonadati</taxon>
        <taxon>Verrucomicrobiota</taxon>
        <taxon>Verrucomicrobiia</taxon>
        <taxon>Verrucomicrobiales</taxon>
        <taxon>Verrucomicrobiaceae</taxon>
        <taxon>Luteolibacter</taxon>
    </lineage>
</organism>
<sequence length="579" mass="64120">MDPLSTLAIIGGGPSALFTLFHIHENVRILRWRFDRILVFEKEKSAGPGMPYSRANTSELNLSNISSEELPKLPETFAAWLGAQSEARLARYGIGEAVRETEIYPRVALGDYFQAQFSKLSEMLGEKGIIVGCHTDSEVRDIVPLEDGGYEVVTQAGLSVRAKTVIIATGHAWDRDEDAINLASPWPIKKLLPAEGGFHDFPIGLLGASLSAVDVINVLSHHHGSFEDEDGILVYTPSPEADHFKLVMHSADGLLSHLQFEQDEPKRELYRHCDEEGIQKLLDDGGHLRVSDYFDRICRPALIEALQNDGLESEAESLANPSFSFEDFAEIMKEKHLSPDPFELMKTEFEQERKKERRRKPTHWKEVLDDLMYTLNFRARLLPAEDHVRLKSRILPFVMNVMAALPLKSAKILMAVHKAGRLELVPGKAETEYSKNDGMVRVKVGCGEGKDTYEYRMFVDCSGQSPVGMKSFPFRSLVLAGLVSPAVADVLSLEGAREADSDKIHKIPGGRTIMELGGLAVTDGYQLISENGTPAEGLYDIAVPHIAGLRPYCYGLQACDEAAGLLIENMMRASSVLTS</sequence>
<dbReference type="PANTHER" id="PTHR40254">
    <property type="entry name" value="BLR0577 PROTEIN"/>
    <property type="match status" value="1"/>
</dbReference>
<dbReference type="InterPro" id="IPR052189">
    <property type="entry name" value="L-asp_N-monooxygenase_NS-form"/>
</dbReference>
<reference evidence="2" key="1">
    <citation type="submission" date="2021-01" db="EMBL/GenBank/DDBJ databases">
        <title>Modified the classification status of verrucomicrobia.</title>
        <authorList>
            <person name="Feng X."/>
        </authorList>
    </citation>
    <scope>NUCLEOTIDE SEQUENCE</scope>
    <source>
        <strain evidence="2">JCM 18052</strain>
    </source>
</reference>
<dbReference type="RefSeq" id="WP_200353165.1">
    <property type="nucleotide sequence ID" value="NZ_BAABHZ010000002.1"/>
</dbReference>
<dbReference type="SUPFAM" id="SSF51905">
    <property type="entry name" value="FAD/NAD(P)-binding domain"/>
    <property type="match status" value="1"/>
</dbReference>
<dbReference type="InterPro" id="IPR036188">
    <property type="entry name" value="FAD/NAD-bd_sf"/>
</dbReference>
<name>A0A934R6K9_9BACT</name>
<gene>
    <name evidence="2" type="ORF">JIN84_21510</name>
</gene>
<feature type="domain" description="FAD-dependent urate hydroxylase HpyO/Asp monooxygenase CreE-like FAD/NAD(P)-binding" evidence="1">
    <location>
        <begin position="8"/>
        <end position="171"/>
    </location>
</feature>
<dbReference type="AlphaFoldDB" id="A0A934R6K9"/>
<accession>A0A934R6K9</accession>
<comment type="caution">
    <text evidence="2">The sequence shown here is derived from an EMBL/GenBank/DDBJ whole genome shotgun (WGS) entry which is preliminary data.</text>
</comment>
<evidence type="ECO:0000259" key="1">
    <source>
        <dbReference type="Pfam" id="PF13454"/>
    </source>
</evidence>
<evidence type="ECO:0000313" key="3">
    <source>
        <dbReference type="Proteomes" id="UP000600139"/>
    </source>
</evidence>
<keyword evidence="3" id="KW-1185">Reference proteome</keyword>
<dbReference type="PANTHER" id="PTHR40254:SF1">
    <property type="entry name" value="BLR0577 PROTEIN"/>
    <property type="match status" value="1"/>
</dbReference>
<dbReference type="EMBL" id="JAENIK010000013">
    <property type="protein sequence ID" value="MBK1818216.1"/>
    <property type="molecule type" value="Genomic_DNA"/>
</dbReference>
<dbReference type="Gene3D" id="3.50.50.60">
    <property type="entry name" value="FAD/NAD(P)-binding domain"/>
    <property type="match status" value="1"/>
</dbReference>
<dbReference type="Pfam" id="PF13454">
    <property type="entry name" value="NAD_binding_9"/>
    <property type="match status" value="1"/>
</dbReference>
<dbReference type="InterPro" id="IPR038732">
    <property type="entry name" value="HpyO/CreE_NAD-binding"/>
</dbReference>
<proteinExistence type="predicted"/>